<dbReference type="GO" id="GO:0006750">
    <property type="term" value="P:glutathione biosynthetic process"/>
    <property type="evidence" value="ECO:0007669"/>
    <property type="project" value="UniProtKB-UniRule"/>
</dbReference>
<comment type="pathway">
    <text evidence="1 10">Sulfur metabolism; glutathione biosynthesis; glutathione from L-cysteine and L-glutamate: step 1/2.</text>
</comment>
<gene>
    <name evidence="11" type="primary">Gclc</name>
    <name evidence="11" type="ORF">Bhyg_14169</name>
</gene>
<keyword evidence="4 10" id="KW-0436">Ligase</keyword>
<accession>A0A9Q0MPB4</accession>
<comment type="caution">
    <text evidence="11">The sequence shown here is derived from an EMBL/GenBank/DDBJ whole genome shotgun (WGS) entry which is preliminary data.</text>
</comment>
<evidence type="ECO:0000256" key="4">
    <source>
        <dbReference type="ARBA" id="ARBA00022598"/>
    </source>
</evidence>
<reference evidence="11" key="1">
    <citation type="submission" date="2022-07" db="EMBL/GenBank/DDBJ databases">
        <authorList>
            <person name="Trinca V."/>
            <person name="Uliana J.V.C."/>
            <person name="Torres T.T."/>
            <person name="Ward R.J."/>
            <person name="Monesi N."/>
        </authorList>
    </citation>
    <scope>NUCLEOTIDE SEQUENCE</scope>
    <source>
        <strain evidence="11">HSMRA1968</strain>
        <tissue evidence="11">Whole embryos</tissue>
    </source>
</reference>
<dbReference type="Pfam" id="PF03074">
    <property type="entry name" value="GCS"/>
    <property type="match status" value="1"/>
</dbReference>
<dbReference type="PANTHER" id="PTHR11164:SF0">
    <property type="entry name" value="GLUTAMATE--CYSTEINE LIGASE CATALYTIC SUBUNIT"/>
    <property type="match status" value="1"/>
</dbReference>
<protein>
    <recommendedName>
        <fullName evidence="3 10">Glutamate--cysteine ligase</fullName>
        <ecNumber evidence="3 10">6.3.2.2</ecNumber>
    </recommendedName>
    <alternativeName>
        <fullName evidence="9 10">Gamma-ECS</fullName>
    </alternativeName>
    <alternativeName>
        <fullName evidence="8 10">Gamma-glutamylcysteine synthetase</fullName>
    </alternativeName>
</protein>
<name>A0A9Q0MPB4_9DIPT</name>
<dbReference type="Gene3D" id="3.30.590.50">
    <property type="match status" value="2"/>
</dbReference>
<comment type="catalytic activity">
    <reaction evidence="10">
        <text>L-cysteine + L-glutamate + ATP = gamma-L-glutamyl-L-cysteine + ADP + phosphate + H(+)</text>
        <dbReference type="Rhea" id="RHEA:13285"/>
        <dbReference type="ChEBI" id="CHEBI:15378"/>
        <dbReference type="ChEBI" id="CHEBI:29985"/>
        <dbReference type="ChEBI" id="CHEBI:30616"/>
        <dbReference type="ChEBI" id="CHEBI:35235"/>
        <dbReference type="ChEBI" id="CHEBI:43474"/>
        <dbReference type="ChEBI" id="CHEBI:58173"/>
        <dbReference type="ChEBI" id="CHEBI:456216"/>
        <dbReference type="EC" id="6.3.2.2"/>
    </reaction>
</comment>
<evidence type="ECO:0000313" key="12">
    <source>
        <dbReference type="Proteomes" id="UP001151699"/>
    </source>
</evidence>
<dbReference type="Gene3D" id="1.10.8.960">
    <property type="match status" value="1"/>
</dbReference>
<comment type="similarity">
    <text evidence="2 10">Belongs to the glutamate--cysteine ligase type 3 family.</text>
</comment>
<dbReference type="Proteomes" id="UP001151699">
    <property type="component" value="Chromosome C"/>
</dbReference>
<sequence length="637" mass="72470">MGLLTEGSPLSWEETKKLSKHVQQHGIEQFIHLYERLRDRQGDILKWGDEVEYILVKFDDENKTAQVSLRAAEVLAKLNEKEMADPNGVKSLWRPEYGAYMVEGTPGKPYGGLLAHFNVVEANMRYRRQEVTELLPAGETVMSITSFPRLGTIGFTYPIHQTTPDDENSSARSLYFPDEAIFPGHPRFKTLTRNIRQRRGEKVDINLKVFKDENTKLPVEGSPPGQPDAVHLDAMGFGMGCCCLQLTFQACNITEARTLYDQLTPLCPIMLALSAASPIHRGYLTESDCRWNVISASVDCRTAEERGEVPLRENQFRINKSRYDSIDSYLSPEGERYNDVPLIYDESNYQRLRDGGIDHLLAQHIAHLFIRDSVSLFSEKVHQNDKEDTDHFENIQSTNWQTMRFKPPPPNSTIGWRVEFRPCEIQLTDFENAAIVCFIVLLTRVILSYKLNFLIPISKVDDNMQRAQQRDAARTQKFWFRKDPTGKKETTDGNTNGLAENGDASSEYELMTIDQIINGKDSFPGLVPLINSYLSSMDVDADTHCTIRQYLKLIQQRASGKLLTMASWIRNEVLTHPEYKKDSIVTATINYDLLKKAKDIQEGNIPCPELLGTSNRTRTTDSIPPAIEKHLRGKPCT</sequence>
<dbReference type="PANTHER" id="PTHR11164">
    <property type="entry name" value="GLUTAMATE CYSTEINE LIGASE"/>
    <property type="match status" value="1"/>
</dbReference>
<dbReference type="GO" id="GO:0005524">
    <property type="term" value="F:ATP binding"/>
    <property type="evidence" value="ECO:0007669"/>
    <property type="project" value="UniProtKB-UniRule"/>
</dbReference>
<dbReference type="EMBL" id="WJQU01000004">
    <property type="protein sequence ID" value="KAJ6635583.1"/>
    <property type="molecule type" value="Genomic_DNA"/>
</dbReference>
<evidence type="ECO:0000256" key="9">
    <source>
        <dbReference type="ARBA" id="ARBA00032122"/>
    </source>
</evidence>
<evidence type="ECO:0000256" key="7">
    <source>
        <dbReference type="ARBA" id="ARBA00022840"/>
    </source>
</evidence>
<organism evidence="11 12">
    <name type="scientific">Pseudolycoriella hygida</name>
    <dbReference type="NCBI Taxonomy" id="35572"/>
    <lineage>
        <taxon>Eukaryota</taxon>
        <taxon>Metazoa</taxon>
        <taxon>Ecdysozoa</taxon>
        <taxon>Arthropoda</taxon>
        <taxon>Hexapoda</taxon>
        <taxon>Insecta</taxon>
        <taxon>Pterygota</taxon>
        <taxon>Neoptera</taxon>
        <taxon>Endopterygota</taxon>
        <taxon>Diptera</taxon>
        <taxon>Nematocera</taxon>
        <taxon>Sciaroidea</taxon>
        <taxon>Sciaridae</taxon>
        <taxon>Pseudolycoriella</taxon>
    </lineage>
</organism>
<evidence type="ECO:0000256" key="6">
    <source>
        <dbReference type="ARBA" id="ARBA00022741"/>
    </source>
</evidence>
<evidence type="ECO:0000256" key="5">
    <source>
        <dbReference type="ARBA" id="ARBA00022684"/>
    </source>
</evidence>
<dbReference type="EC" id="6.3.2.2" evidence="3 10"/>
<dbReference type="GO" id="GO:0017109">
    <property type="term" value="C:glutamate-cysteine ligase complex"/>
    <property type="evidence" value="ECO:0007669"/>
    <property type="project" value="TreeGrafter"/>
</dbReference>
<evidence type="ECO:0000256" key="10">
    <source>
        <dbReference type="RuleBase" id="RU367135"/>
    </source>
</evidence>
<dbReference type="GO" id="GO:0004357">
    <property type="term" value="F:glutamate-cysteine ligase activity"/>
    <property type="evidence" value="ECO:0007669"/>
    <property type="project" value="UniProtKB-UniRule"/>
</dbReference>
<evidence type="ECO:0000256" key="2">
    <source>
        <dbReference type="ARBA" id="ARBA00008100"/>
    </source>
</evidence>
<dbReference type="FunFam" id="3.30.590.50:FF:000001">
    <property type="entry name" value="Glutamate-cysteine ligase Gcs1"/>
    <property type="match status" value="1"/>
</dbReference>
<keyword evidence="6 10" id="KW-0547">Nucleotide-binding</keyword>
<evidence type="ECO:0000256" key="8">
    <source>
        <dbReference type="ARBA" id="ARBA00030585"/>
    </source>
</evidence>
<evidence type="ECO:0000256" key="1">
    <source>
        <dbReference type="ARBA" id="ARBA00005006"/>
    </source>
</evidence>
<dbReference type="InterPro" id="IPR004308">
    <property type="entry name" value="GCS"/>
</dbReference>
<keyword evidence="7 10" id="KW-0067">ATP-binding</keyword>
<dbReference type="InterPro" id="IPR014746">
    <property type="entry name" value="Gln_synth/guanido_kin_cat_dom"/>
</dbReference>
<evidence type="ECO:0000256" key="3">
    <source>
        <dbReference type="ARBA" id="ARBA00012220"/>
    </source>
</evidence>
<keyword evidence="12" id="KW-1185">Reference proteome</keyword>
<dbReference type="FunFam" id="3.30.590.50:FF:000002">
    <property type="entry name" value="Glutamate--cysteine ligase catalytic subunit"/>
    <property type="match status" value="1"/>
</dbReference>
<dbReference type="OrthoDB" id="7939818at2759"/>
<keyword evidence="5 10" id="KW-0317">Glutathione biosynthesis</keyword>
<dbReference type="SUPFAM" id="SSF55931">
    <property type="entry name" value="Glutamine synthetase/guanido kinase"/>
    <property type="match status" value="1"/>
</dbReference>
<dbReference type="AlphaFoldDB" id="A0A9Q0MPB4"/>
<evidence type="ECO:0000313" key="11">
    <source>
        <dbReference type="EMBL" id="KAJ6635583.1"/>
    </source>
</evidence>
<proteinExistence type="inferred from homology"/>